<keyword evidence="3" id="KW-1185">Reference proteome</keyword>
<reference evidence="2 3" key="2">
    <citation type="submission" date="2020-03" db="EMBL/GenBank/DDBJ databases">
        <title>Chryseoglobus sp. isolated from a deep-sea seamount.</title>
        <authorList>
            <person name="Zhang D.-C."/>
        </authorList>
    </citation>
    <scope>NUCLEOTIDE SEQUENCE [LARGE SCALE GENOMIC DNA]</scope>
    <source>
        <strain evidence="2 3">KN1116</strain>
    </source>
</reference>
<accession>A0A9E5JQW4</accession>
<comment type="caution">
    <text evidence="2">The sequence shown here is derived from an EMBL/GenBank/DDBJ whole genome shotgun (WGS) entry which is preliminary data.</text>
</comment>
<sequence length="192" mass="21599">MPSPDASRPSPRGAGRPHLPASPIEEGVLVARSALRLSIKNSIIMLTLRDEKPWNDDDMIELARREIETLMAELTQTAERLEESSAAPRRTFGRSRRAAANARQDAEHQRTRARILRGVVDRLREIEEDPAQTHALLAVAREETLAELTQARLIPLGAEQSEEERRASMDAVKEDLREQLALQQLKDLPEGY</sequence>
<evidence type="ECO:0000313" key="3">
    <source>
        <dbReference type="Proteomes" id="UP000818266"/>
    </source>
</evidence>
<organism evidence="2 3">
    <name type="scientific">Microcella pacifica</name>
    <dbReference type="NCBI Taxonomy" id="2591847"/>
    <lineage>
        <taxon>Bacteria</taxon>
        <taxon>Bacillati</taxon>
        <taxon>Actinomycetota</taxon>
        <taxon>Actinomycetes</taxon>
        <taxon>Micrococcales</taxon>
        <taxon>Microbacteriaceae</taxon>
        <taxon>Microcella</taxon>
    </lineage>
</organism>
<protein>
    <submittedName>
        <fullName evidence="2">Uncharacterized protein</fullName>
    </submittedName>
</protein>
<dbReference type="OrthoDB" id="5118185at2"/>
<evidence type="ECO:0000256" key="1">
    <source>
        <dbReference type="SAM" id="MobiDB-lite"/>
    </source>
</evidence>
<gene>
    <name evidence="2" type="ORF">FK219_008180</name>
</gene>
<proteinExistence type="predicted"/>
<dbReference type="AlphaFoldDB" id="A0A9E5JQW4"/>
<feature type="region of interest" description="Disordered" evidence="1">
    <location>
        <begin position="80"/>
        <end position="108"/>
    </location>
</feature>
<name>A0A9E5JQW4_9MICO</name>
<feature type="region of interest" description="Disordered" evidence="1">
    <location>
        <begin position="1"/>
        <end position="21"/>
    </location>
</feature>
<reference evidence="2 3" key="1">
    <citation type="submission" date="2019-06" db="EMBL/GenBank/DDBJ databases">
        <authorList>
            <person name="De-Chao Zhang Q."/>
        </authorList>
    </citation>
    <scope>NUCLEOTIDE SEQUENCE [LARGE SCALE GENOMIC DNA]</scope>
    <source>
        <strain evidence="2 3">KN1116</strain>
    </source>
</reference>
<dbReference type="RefSeq" id="WP_152583621.1">
    <property type="nucleotide sequence ID" value="NZ_VIKT02000012.1"/>
</dbReference>
<dbReference type="Proteomes" id="UP000818266">
    <property type="component" value="Unassembled WGS sequence"/>
</dbReference>
<dbReference type="EMBL" id="VIKT02000012">
    <property type="protein sequence ID" value="NHF63217.1"/>
    <property type="molecule type" value="Genomic_DNA"/>
</dbReference>
<evidence type="ECO:0000313" key="2">
    <source>
        <dbReference type="EMBL" id="NHF63217.1"/>
    </source>
</evidence>